<reference evidence="1" key="1">
    <citation type="journal article" date="2015" name="Genome Biol. Evol.">
        <title>Organellar Genomes of White Spruce (Picea glauca): Assembly and Annotation.</title>
        <authorList>
            <person name="Jackman S.D."/>
            <person name="Warren R.L."/>
            <person name="Gibb E.A."/>
            <person name="Vandervalk B.P."/>
            <person name="Mohamadi H."/>
            <person name="Chu J."/>
            <person name="Raymond A."/>
            <person name="Pleasance S."/>
            <person name="Coope R."/>
            <person name="Wildung M.R."/>
            <person name="Ritland C.E."/>
            <person name="Bousquet J."/>
            <person name="Jones S.J."/>
            <person name="Bohlmann J."/>
            <person name="Birol I."/>
        </authorList>
    </citation>
    <scope>NUCLEOTIDE SEQUENCE [LARGE SCALE GENOMIC DNA]</scope>
    <source>
        <tissue evidence="1">Flushing bud</tissue>
    </source>
</reference>
<sequence>MVPCGRKGYQASQTDQSKLGLDIGLSMVIQGMKQLKMIGMEVGKESRNWRSSGSG</sequence>
<gene>
    <name evidence="1" type="ORF">ABT39_MTgene5227</name>
</gene>
<comment type="caution">
    <text evidence="1">The sequence shown here is derived from an EMBL/GenBank/DDBJ whole genome shotgun (WGS) entry which is preliminary data.</text>
</comment>
<accession>A0A117NHD7</accession>
<proteinExistence type="predicted"/>
<geneLocation type="mitochondrion" evidence="1"/>
<protein>
    <submittedName>
        <fullName evidence="1">Uncharacterized protein</fullName>
    </submittedName>
</protein>
<evidence type="ECO:0000313" key="1">
    <source>
        <dbReference type="EMBL" id="KUM48230.1"/>
    </source>
</evidence>
<keyword evidence="1" id="KW-0496">Mitochondrion</keyword>
<organism evidence="1">
    <name type="scientific">Picea glauca</name>
    <name type="common">White spruce</name>
    <name type="synonym">Pinus glauca</name>
    <dbReference type="NCBI Taxonomy" id="3330"/>
    <lineage>
        <taxon>Eukaryota</taxon>
        <taxon>Viridiplantae</taxon>
        <taxon>Streptophyta</taxon>
        <taxon>Embryophyta</taxon>
        <taxon>Tracheophyta</taxon>
        <taxon>Spermatophyta</taxon>
        <taxon>Pinopsida</taxon>
        <taxon>Pinidae</taxon>
        <taxon>Conifers I</taxon>
        <taxon>Pinales</taxon>
        <taxon>Pinaceae</taxon>
        <taxon>Picea</taxon>
    </lineage>
</organism>
<dbReference type="AlphaFoldDB" id="A0A117NHD7"/>
<dbReference type="EMBL" id="LKAM01000006">
    <property type="protein sequence ID" value="KUM48230.1"/>
    <property type="molecule type" value="Genomic_DNA"/>
</dbReference>
<name>A0A117NHD7_PICGL</name>